<feature type="region of interest" description="Disordered" evidence="1">
    <location>
        <begin position="64"/>
        <end position="86"/>
    </location>
</feature>
<comment type="caution">
    <text evidence="2">The sequence shown here is derived from an EMBL/GenBank/DDBJ whole genome shotgun (WGS) entry which is preliminary data.</text>
</comment>
<name>A0AB37U8F8_9CYAN</name>
<gene>
    <name evidence="2" type="ORF">DSM107010_68620</name>
</gene>
<dbReference type="Proteomes" id="UP000282574">
    <property type="component" value="Unassembled WGS sequence"/>
</dbReference>
<protein>
    <submittedName>
        <fullName evidence="2">Uncharacterized protein</fullName>
    </submittedName>
</protein>
<dbReference type="EMBL" id="RSCK01000152">
    <property type="protein sequence ID" value="RUS99409.1"/>
    <property type="molecule type" value="Genomic_DNA"/>
</dbReference>
<keyword evidence="3" id="KW-1185">Reference proteome</keyword>
<sequence>MASTEAIAAAFRIDPQILEKWLEGKQPVLAKYASAHQQIFAQFEYIGGEWHPKLDRQSSVAMLDEPSQSQNAVESDRVQHPNSSEVDLEPQSTAMFQAVGIVTGAVHLDWETHKHSAIINGSTYPLFYISQKRKAFEALKAEVAATGNSRQRLIVYPRVIHFPNKQRAHEIAFQLVGFDKGQQTKQEVSRELLDFEFKLAGLWQFIPVCRIPCISIFRNFSSERLDYIKQAEPAKKVKFLKASHLPLLWKDAPCKPFRFNPKAEGDQGHPTFVTLKVKFLPERNVFSFVEQLTPVQETAPPFLKASKKDKASLRRQ</sequence>
<dbReference type="RefSeq" id="WP_127025209.1">
    <property type="nucleotide sequence ID" value="NZ_JAVKZF010000004.1"/>
</dbReference>
<proteinExistence type="predicted"/>
<reference evidence="2 3" key="1">
    <citation type="journal article" date="2019" name="Genome Biol. Evol.">
        <title>Day and night: Metabolic profiles and evolutionary relationships of six axenic non-marine cyanobacteria.</title>
        <authorList>
            <person name="Will S.E."/>
            <person name="Henke P."/>
            <person name="Boedeker C."/>
            <person name="Huang S."/>
            <person name="Brinkmann H."/>
            <person name="Rohde M."/>
            <person name="Jarek M."/>
            <person name="Friedl T."/>
            <person name="Seufert S."/>
            <person name="Schumacher M."/>
            <person name="Overmann J."/>
            <person name="Neumann-Schaal M."/>
            <person name="Petersen J."/>
        </authorList>
    </citation>
    <scope>NUCLEOTIDE SEQUENCE [LARGE SCALE GENOMIC DNA]</scope>
    <source>
        <strain evidence="2 3">SAG 39.79</strain>
    </source>
</reference>
<evidence type="ECO:0000313" key="2">
    <source>
        <dbReference type="EMBL" id="RUS99409.1"/>
    </source>
</evidence>
<organism evidence="2 3">
    <name type="scientific">Chroococcidiopsis cubana SAG 39.79</name>
    <dbReference type="NCBI Taxonomy" id="388085"/>
    <lineage>
        <taxon>Bacteria</taxon>
        <taxon>Bacillati</taxon>
        <taxon>Cyanobacteriota</taxon>
        <taxon>Cyanophyceae</taxon>
        <taxon>Chroococcidiopsidales</taxon>
        <taxon>Chroococcidiopsidaceae</taxon>
        <taxon>Chroococcidiopsis</taxon>
    </lineage>
</organism>
<evidence type="ECO:0000313" key="3">
    <source>
        <dbReference type="Proteomes" id="UP000282574"/>
    </source>
</evidence>
<accession>A0AB37U8F8</accession>
<dbReference type="AlphaFoldDB" id="A0AB37U8F8"/>
<evidence type="ECO:0000256" key="1">
    <source>
        <dbReference type="SAM" id="MobiDB-lite"/>
    </source>
</evidence>